<keyword evidence="17" id="KW-0742">SOS response</keyword>
<reference evidence="19 20" key="1">
    <citation type="submission" date="2018-06" db="EMBL/GenBank/DDBJ databases">
        <authorList>
            <consortium name="Pathogen Informatics"/>
            <person name="Doyle S."/>
        </authorList>
    </citation>
    <scope>NUCLEOTIDE SEQUENCE [LARGE SCALE GENOMIC DNA]</scope>
    <source>
        <strain evidence="19 20">NCTC13076</strain>
    </source>
</reference>
<dbReference type="Gene3D" id="3.30.190.20">
    <property type="match status" value="1"/>
</dbReference>
<proteinExistence type="inferred from homology"/>
<dbReference type="FunFam" id="1.20.1580.10:FF:000002">
    <property type="entry name" value="UvrABC system protein A"/>
    <property type="match status" value="1"/>
</dbReference>
<dbReference type="InterPro" id="IPR004602">
    <property type="entry name" value="UvrA"/>
</dbReference>
<keyword evidence="13 17" id="KW-0234">DNA repair</keyword>
<dbReference type="InterPro" id="IPR041102">
    <property type="entry name" value="UvrA_inter"/>
</dbReference>
<feature type="domain" description="ABC transporter" evidence="18">
    <location>
        <begin position="601"/>
        <end position="933"/>
    </location>
</feature>
<accession>A0A2X1ZTE4</accession>
<gene>
    <name evidence="17 19" type="primary">uvrA</name>
    <name evidence="19" type="ORF">NCTC13076_00572</name>
</gene>
<dbReference type="GeneID" id="83862086"/>
<evidence type="ECO:0000313" key="19">
    <source>
        <dbReference type="EMBL" id="SPY46576.1"/>
    </source>
</evidence>
<keyword evidence="9 17" id="KW-0862">Zinc</keyword>
<evidence type="ECO:0000256" key="4">
    <source>
        <dbReference type="ARBA" id="ARBA00022737"/>
    </source>
</evidence>
<feature type="domain" description="ABC transporter" evidence="18">
    <location>
        <begin position="278"/>
        <end position="591"/>
    </location>
</feature>
<dbReference type="SUPFAM" id="SSF52540">
    <property type="entry name" value="P-loop containing nucleoside triphosphate hydrolases"/>
    <property type="match status" value="2"/>
</dbReference>
<dbReference type="InterPro" id="IPR003439">
    <property type="entry name" value="ABC_transporter-like_ATP-bd"/>
</dbReference>
<sequence length="938" mass="105148">MKDEIIVKGARVNNLKNVDLNIPRNKFVVFTGLSGSGKSSLAFDTIYAEGQRRYVESLSSYARQFLGQMDKPEVDYIEGMSPSISIDQKTTSKNPRSTVGTVTEIYDYLRLLYARVGHAFCPECGREISSYTIDQMVDEIMKLDERTRIQILSPVVRHRKGQHKKVFEKIKKEGFLRVIVDGEMRDIGEEIELEKNKYHDIDIVIDRIIIKEKIESRLADSLEIATNLSDGIAKINVIDGDDMVFSTKFACPHCNIIIEEVTPRSFSFNSPLGACDECKGLGFSKEVSRDLVIPNKELSIDEGAIACYSNSKGTYYYEIIAQIAKKFDFSTKEPIKNAPKEFIKAIFEGYDGKLNFSFNSYFSGEKKYSGGFEGILKNLKRRYTESSSDRMLDKIDEFMEEVPCPKCHGARLRDSSLAIRVGGLNIFELTELSIDKSLEFFENLEFTKNEMIIAEELLKEIKSRLEFLVNVGLEYLSLSRMAGTLSGGEAQRIRLATQIGSQLVGVIYVLDEPSIGLHQRDNTKLLESLRNLTDIGNTLIVVEHDEDTMFAADEIVDIGPLAGVNGGRIVAQGTAEEIMEVQESITGAYLSGRKKIKVPKERREYTGKSIKVKGAEENNLKNIDVEFPLGQFVCVTGVSGSGKSSLVNEILYKSLAQKINKSRIKPGKHKSIEGLDNIDKIVDIDQSPIGRTPRSNPATYTGAFDIIRDVFANTNEAKMRGYKKGRFSFNVKGGRCEACKGDGILKVEMHFLSDVYVPCEVCHGKRYNRETLEVKYKGKNIYDVLDMTVEEAIDFFQNHERVLRKLETLRDVGLSYIKLGQSSTLLSGGEAQRIKLATELSKRATGRTLYILDEPTTGLHSEDVNKLIKVLEELVDRGNTVITIEHNLDVIKCADHIIDLGPEGGEGGGQVIFTGRPEEIIKCKDSYTGEFLKDKLED</sequence>
<evidence type="ECO:0000256" key="13">
    <source>
        <dbReference type="ARBA" id="ARBA00023204"/>
    </source>
</evidence>
<evidence type="ECO:0000256" key="8">
    <source>
        <dbReference type="ARBA" id="ARBA00022771"/>
    </source>
</evidence>
<evidence type="ECO:0000256" key="6">
    <source>
        <dbReference type="ARBA" id="ARBA00022763"/>
    </source>
</evidence>
<dbReference type="GO" id="GO:0016887">
    <property type="term" value="F:ATP hydrolysis activity"/>
    <property type="evidence" value="ECO:0007669"/>
    <property type="project" value="InterPro"/>
</dbReference>
<feature type="zinc finger region" description="C4-type" evidence="17">
    <location>
        <begin position="736"/>
        <end position="762"/>
    </location>
</feature>
<keyword evidence="8 17" id="KW-0863">Zinc-finger</keyword>
<evidence type="ECO:0000256" key="11">
    <source>
        <dbReference type="ARBA" id="ARBA00022881"/>
    </source>
</evidence>
<evidence type="ECO:0000256" key="2">
    <source>
        <dbReference type="ARBA" id="ARBA00022490"/>
    </source>
</evidence>
<keyword evidence="12 17" id="KW-0238">DNA-binding</keyword>
<dbReference type="GO" id="GO:0009432">
    <property type="term" value="P:SOS response"/>
    <property type="evidence" value="ECO:0007669"/>
    <property type="project" value="UniProtKB-UniRule"/>
</dbReference>
<dbReference type="Pfam" id="PF17755">
    <property type="entry name" value="UvrA_DNA-bind"/>
    <property type="match status" value="1"/>
</dbReference>
<dbReference type="HAMAP" id="MF_00205">
    <property type="entry name" value="UvrA"/>
    <property type="match status" value="1"/>
</dbReference>
<keyword evidence="4 17" id="KW-0677">Repeat</keyword>
<dbReference type="InterPro" id="IPR041552">
    <property type="entry name" value="UvrA_DNA-bd"/>
</dbReference>
<dbReference type="PROSITE" id="PS50893">
    <property type="entry name" value="ABC_TRANSPORTER_2"/>
    <property type="match status" value="2"/>
</dbReference>
<evidence type="ECO:0000259" key="18">
    <source>
        <dbReference type="PROSITE" id="PS50893"/>
    </source>
</evidence>
<dbReference type="PANTHER" id="PTHR43152">
    <property type="entry name" value="UVRABC SYSTEM PROTEIN A"/>
    <property type="match status" value="1"/>
</dbReference>
<dbReference type="Gene3D" id="1.20.1580.10">
    <property type="entry name" value="ABC transporter ATPase like domain"/>
    <property type="match status" value="3"/>
</dbReference>
<dbReference type="STRING" id="54005.HMPREF3229_01869"/>
<dbReference type="InterPro" id="IPR017871">
    <property type="entry name" value="ABC_transporter-like_CS"/>
</dbReference>
<keyword evidence="3 17" id="KW-0479">Metal-binding</keyword>
<evidence type="ECO:0000313" key="20">
    <source>
        <dbReference type="Proteomes" id="UP000250070"/>
    </source>
</evidence>
<dbReference type="GO" id="GO:0005737">
    <property type="term" value="C:cytoplasm"/>
    <property type="evidence" value="ECO:0007669"/>
    <property type="project" value="UniProtKB-SubCell"/>
</dbReference>
<dbReference type="InterPro" id="IPR003593">
    <property type="entry name" value="AAA+_ATPase"/>
</dbReference>
<keyword evidence="6 17" id="KW-0227">DNA damage</keyword>
<keyword evidence="11 17" id="KW-0267">Excision nuclease</keyword>
<name>A0A2X1ZTE4_9FIRM</name>
<dbReference type="RefSeq" id="WP_112889435.1">
    <property type="nucleotide sequence ID" value="NZ_CP068103.1"/>
</dbReference>
<comment type="subunit">
    <text evidence="17">Forms a heterotetramer with UvrB during the search for lesions.</text>
</comment>
<evidence type="ECO:0000256" key="1">
    <source>
        <dbReference type="ARBA" id="ARBA00004496"/>
    </source>
</evidence>
<organism evidence="19 20">
    <name type="scientific">Peptoniphilus harei</name>
    <dbReference type="NCBI Taxonomy" id="54005"/>
    <lineage>
        <taxon>Bacteria</taxon>
        <taxon>Bacillati</taxon>
        <taxon>Bacillota</taxon>
        <taxon>Tissierellia</taxon>
        <taxon>Tissierellales</taxon>
        <taxon>Peptoniphilaceae</taxon>
        <taxon>Peptoniphilus</taxon>
    </lineage>
</organism>
<dbReference type="PROSITE" id="PS00211">
    <property type="entry name" value="ABC_TRANSPORTER_1"/>
    <property type="match status" value="2"/>
</dbReference>
<comment type="function">
    <text evidence="17">The UvrABC repair system catalyzes the recognition and processing of DNA lesions. UvrA is an ATPase and a DNA-binding protein. A damage recognition complex composed of 2 UvrA and 2 UvrB subunits scans DNA for abnormalities. When the presence of a lesion has been verified by UvrB, the UvrA molecules dissociate.</text>
</comment>
<dbReference type="CDD" id="cd03270">
    <property type="entry name" value="ABC_UvrA_I"/>
    <property type="match status" value="1"/>
</dbReference>
<dbReference type="GO" id="GO:0008270">
    <property type="term" value="F:zinc ion binding"/>
    <property type="evidence" value="ECO:0007669"/>
    <property type="project" value="UniProtKB-UniRule"/>
</dbReference>
<dbReference type="Proteomes" id="UP000250070">
    <property type="component" value="Unassembled WGS sequence"/>
</dbReference>
<evidence type="ECO:0000256" key="14">
    <source>
        <dbReference type="ARBA" id="ARBA00038000"/>
    </source>
</evidence>
<evidence type="ECO:0000256" key="12">
    <source>
        <dbReference type="ARBA" id="ARBA00023125"/>
    </source>
</evidence>
<dbReference type="GO" id="GO:0005524">
    <property type="term" value="F:ATP binding"/>
    <property type="evidence" value="ECO:0007669"/>
    <property type="project" value="UniProtKB-UniRule"/>
</dbReference>
<dbReference type="Pfam" id="PF17760">
    <property type="entry name" value="UvrA_inter"/>
    <property type="match status" value="1"/>
</dbReference>
<dbReference type="PANTHER" id="PTHR43152:SF3">
    <property type="entry name" value="UVRABC SYSTEM PROTEIN A"/>
    <property type="match status" value="1"/>
</dbReference>
<keyword evidence="10 17" id="KW-0067">ATP-binding</keyword>
<dbReference type="NCBIfam" id="NF001503">
    <property type="entry name" value="PRK00349.1"/>
    <property type="match status" value="1"/>
</dbReference>
<dbReference type="SMART" id="SM00382">
    <property type="entry name" value="AAA"/>
    <property type="match status" value="1"/>
</dbReference>
<evidence type="ECO:0000256" key="7">
    <source>
        <dbReference type="ARBA" id="ARBA00022769"/>
    </source>
</evidence>
<dbReference type="NCBIfam" id="TIGR00630">
    <property type="entry name" value="uvra"/>
    <property type="match status" value="1"/>
</dbReference>
<dbReference type="OrthoDB" id="9809851at2"/>
<dbReference type="Gene3D" id="1.10.8.280">
    <property type="entry name" value="ABC transporter ATPase domain-like"/>
    <property type="match status" value="1"/>
</dbReference>
<evidence type="ECO:0000256" key="16">
    <source>
        <dbReference type="ARBA" id="ARBA00042156"/>
    </source>
</evidence>
<keyword evidence="2 17" id="KW-0963">Cytoplasm</keyword>
<feature type="zinc finger region" description="C4-type" evidence="17">
    <location>
        <begin position="251"/>
        <end position="278"/>
    </location>
</feature>
<evidence type="ECO:0000256" key="9">
    <source>
        <dbReference type="ARBA" id="ARBA00022833"/>
    </source>
</evidence>
<dbReference type="GO" id="GO:0009380">
    <property type="term" value="C:excinuclease repair complex"/>
    <property type="evidence" value="ECO:0007669"/>
    <property type="project" value="InterPro"/>
</dbReference>
<evidence type="ECO:0000256" key="5">
    <source>
        <dbReference type="ARBA" id="ARBA00022741"/>
    </source>
</evidence>
<evidence type="ECO:0000256" key="17">
    <source>
        <dbReference type="HAMAP-Rule" id="MF_00205"/>
    </source>
</evidence>
<comment type="subcellular location">
    <subcellularLocation>
        <location evidence="1 17">Cytoplasm</location>
    </subcellularLocation>
</comment>
<feature type="binding site" evidence="17">
    <location>
        <begin position="32"/>
        <end position="39"/>
    </location>
    <ligand>
        <name>ATP</name>
        <dbReference type="ChEBI" id="CHEBI:30616"/>
    </ligand>
</feature>
<dbReference type="GO" id="GO:0006289">
    <property type="term" value="P:nucleotide-excision repair"/>
    <property type="evidence" value="ECO:0007669"/>
    <property type="project" value="UniProtKB-UniRule"/>
</dbReference>
<dbReference type="GO" id="GO:0003677">
    <property type="term" value="F:DNA binding"/>
    <property type="evidence" value="ECO:0007669"/>
    <property type="project" value="UniProtKB-UniRule"/>
</dbReference>
<keyword evidence="7 17" id="KW-0228">DNA excision</keyword>
<dbReference type="CDD" id="cd03271">
    <property type="entry name" value="ABC_UvrA_II"/>
    <property type="match status" value="1"/>
</dbReference>
<evidence type="ECO:0000256" key="3">
    <source>
        <dbReference type="ARBA" id="ARBA00022723"/>
    </source>
</evidence>
<dbReference type="GO" id="GO:0009381">
    <property type="term" value="F:excinuclease ABC activity"/>
    <property type="evidence" value="ECO:0007669"/>
    <property type="project" value="UniProtKB-UniRule"/>
</dbReference>
<protein>
    <recommendedName>
        <fullName evidence="15 17">UvrABC system protein A</fullName>
        <shortName evidence="17">UvrA protein</shortName>
    </recommendedName>
    <alternativeName>
        <fullName evidence="16 17">Excinuclease ABC subunit A</fullName>
    </alternativeName>
</protein>
<dbReference type="EMBL" id="UATM01000032">
    <property type="protein sequence ID" value="SPY46576.1"/>
    <property type="molecule type" value="Genomic_DNA"/>
</dbReference>
<dbReference type="Gene3D" id="3.40.50.300">
    <property type="entry name" value="P-loop containing nucleotide triphosphate hydrolases"/>
    <property type="match status" value="3"/>
</dbReference>
<evidence type="ECO:0000256" key="15">
    <source>
        <dbReference type="ARBA" id="ARBA00039316"/>
    </source>
</evidence>
<feature type="binding site" evidence="17">
    <location>
        <begin position="637"/>
        <end position="644"/>
    </location>
    <ligand>
        <name>ATP</name>
        <dbReference type="ChEBI" id="CHEBI:30616"/>
    </ligand>
</feature>
<dbReference type="FunFam" id="3.40.50.300:FF:000028">
    <property type="entry name" value="UvrABC system protein A"/>
    <property type="match status" value="1"/>
</dbReference>
<dbReference type="InterPro" id="IPR027417">
    <property type="entry name" value="P-loop_NTPase"/>
</dbReference>
<evidence type="ECO:0000256" key="10">
    <source>
        <dbReference type="ARBA" id="ARBA00022840"/>
    </source>
</evidence>
<keyword evidence="5 17" id="KW-0547">Nucleotide-binding</keyword>
<comment type="similarity">
    <text evidence="14 17">Belongs to the ABC transporter superfamily. UvrA family.</text>
</comment>
<dbReference type="AlphaFoldDB" id="A0A2X1ZTE4"/>